<evidence type="ECO:0000259" key="2">
    <source>
        <dbReference type="Pfam" id="PF17930"/>
    </source>
</evidence>
<organism evidence="3">
    <name type="scientific">Mesorhizobium sp. WSM2240</name>
    <dbReference type="NCBI Taxonomy" id="3228851"/>
    <lineage>
        <taxon>Bacteria</taxon>
        <taxon>Pseudomonadati</taxon>
        <taxon>Pseudomonadota</taxon>
        <taxon>Alphaproteobacteria</taxon>
        <taxon>Hyphomicrobiales</taxon>
        <taxon>Phyllobacteriaceae</taxon>
        <taxon>Mesorhizobium</taxon>
    </lineage>
</organism>
<dbReference type="InterPro" id="IPR010415">
    <property type="entry name" value="LpxI_C"/>
</dbReference>
<proteinExistence type="predicted"/>
<dbReference type="Gene3D" id="3.40.140.80">
    <property type="match status" value="1"/>
</dbReference>
<dbReference type="AlphaFoldDB" id="A0AAU8CWF0"/>
<dbReference type="PANTHER" id="PTHR39962">
    <property type="entry name" value="BLL4848 PROTEIN"/>
    <property type="match status" value="1"/>
</dbReference>
<gene>
    <name evidence="3" type="primary">lpxI</name>
    <name evidence="3" type="ORF">ABVK50_11050</name>
</gene>
<dbReference type="PANTHER" id="PTHR39962:SF1">
    <property type="entry name" value="LPXI FAMILY PROTEIN"/>
    <property type="match status" value="1"/>
</dbReference>
<protein>
    <submittedName>
        <fullName evidence="3">UDP-2,3-diacylglucosamine diphosphatase LpxI</fullName>
        <ecNumber evidence="3">3.6.1.54</ecNumber>
    </submittedName>
</protein>
<dbReference type="RefSeq" id="WP_353641515.1">
    <property type="nucleotide sequence ID" value="NZ_CP159253.1"/>
</dbReference>
<evidence type="ECO:0000313" key="3">
    <source>
        <dbReference type="EMBL" id="XCG50974.1"/>
    </source>
</evidence>
<dbReference type="Pfam" id="PF17930">
    <property type="entry name" value="LpxI_N"/>
    <property type="match status" value="1"/>
</dbReference>
<feature type="domain" description="LpxI N-terminal" evidence="2">
    <location>
        <begin position="17"/>
        <end position="149"/>
    </location>
</feature>
<name>A0AAU8CWF0_9HYPH</name>
<dbReference type="EC" id="3.6.1.54" evidence="3"/>
<accession>A0AAU8CWF0</accession>
<dbReference type="InterPro" id="IPR043167">
    <property type="entry name" value="LpxI_C_sf"/>
</dbReference>
<dbReference type="Pfam" id="PF06230">
    <property type="entry name" value="LpxI_C"/>
    <property type="match status" value="1"/>
</dbReference>
<reference evidence="3" key="1">
    <citation type="submission" date="2024-06" db="EMBL/GenBank/DDBJ databases">
        <title>Mesorhizobium karijinii sp. nov., a symbiont of the iconic Swainsona formosa from arid Australia.</title>
        <authorList>
            <person name="Hill Y.J."/>
            <person name="Watkin E.L.J."/>
            <person name="O'Hara G.W."/>
            <person name="Terpolilli J."/>
            <person name="Tye M.L."/>
            <person name="Kohlmeier M.G."/>
        </authorList>
    </citation>
    <scope>NUCLEOTIDE SEQUENCE</scope>
    <source>
        <strain evidence="3">WSM2240</strain>
    </source>
</reference>
<feature type="domain" description="LpxI C-terminal" evidence="1">
    <location>
        <begin position="152"/>
        <end position="288"/>
    </location>
</feature>
<sequence>MTRADAEPRNKLAAGDRVAVVAGSGRLPVTIAKSLAEAGHSPFVVMLAGEAGDDLALASFEHEWLALEEIGALLPLLKHRKITHVVLAGGVSRRPHWRQIRPTLALLRILPRILMALARGDDGLLRVIIGQIEAEGFKVIGAHEVVPDLLAPEGLMTRARPMKGDAADLDAALAAARAIGALDIGQAAVAIGGRVVALEGVEGTDGLLERVKELRHHGRIGGRKRGVLVKCAKPGQELRADLPGIGPATVDAAHAAGLAGIGVEAGHSLVLDFGETVKRADALGLFVVGLPAGGKP</sequence>
<evidence type="ECO:0000259" key="1">
    <source>
        <dbReference type="Pfam" id="PF06230"/>
    </source>
</evidence>
<dbReference type="GO" id="GO:0016787">
    <property type="term" value="F:hydrolase activity"/>
    <property type="evidence" value="ECO:0007669"/>
    <property type="project" value="UniProtKB-KW"/>
</dbReference>
<keyword evidence="3" id="KW-0378">Hydrolase</keyword>
<dbReference type="InterPro" id="IPR041255">
    <property type="entry name" value="LpxI_N"/>
</dbReference>
<dbReference type="InterPro" id="IPR053174">
    <property type="entry name" value="LpxI"/>
</dbReference>
<dbReference type="Gene3D" id="3.40.50.20">
    <property type="match status" value="1"/>
</dbReference>
<dbReference type="EMBL" id="CP159253">
    <property type="protein sequence ID" value="XCG50974.1"/>
    <property type="molecule type" value="Genomic_DNA"/>
</dbReference>